<dbReference type="AlphaFoldDB" id="A0A8S2Q076"/>
<evidence type="ECO:0000313" key="2">
    <source>
        <dbReference type="EMBL" id="CAF1270142.1"/>
    </source>
</evidence>
<dbReference type="Proteomes" id="UP000682733">
    <property type="component" value="Unassembled WGS sequence"/>
</dbReference>
<reference evidence="3" key="1">
    <citation type="submission" date="2021-02" db="EMBL/GenBank/DDBJ databases">
        <authorList>
            <person name="Nowell W R."/>
        </authorList>
    </citation>
    <scope>NUCLEOTIDE SEQUENCE</scope>
</reference>
<comment type="caution">
    <text evidence="3">The sequence shown here is derived from an EMBL/GenBank/DDBJ whole genome shotgun (WGS) entry which is preliminary data.</text>
</comment>
<evidence type="ECO:0000313" key="3">
    <source>
        <dbReference type="EMBL" id="CAF4075770.1"/>
    </source>
</evidence>
<accession>A0A8S2Q076</accession>
<dbReference type="Pfam" id="PF01425">
    <property type="entry name" value="Amidase"/>
    <property type="match status" value="1"/>
</dbReference>
<dbReference type="SUPFAM" id="SSF75304">
    <property type="entry name" value="Amidase signature (AS) enzymes"/>
    <property type="match status" value="1"/>
</dbReference>
<dbReference type="InterPro" id="IPR023631">
    <property type="entry name" value="Amidase_dom"/>
</dbReference>
<dbReference type="Proteomes" id="UP000677228">
    <property type="component" value="Unassembled WGS sequence"/>
</dbReference>
<proteinExistence type="predicted"/>
<protein>
    <recommendedName>
        <fullName evidence="1">Amidase domain-containing protein</fullName>
    </recommendedName>
</protein>
<sequence length="95" mass="9986">MECIKEVNHELRAVIEINPDALKIARKLHDQRKQQGSPSPLDGIPILVKDNILVSDSAIATSTGLCAGTLGTETDGSIISPSNLAATVEIKPTVG</sequence>
<dbReference type="InterPro" id="IPR036928">
    <property type="entry name" value="AS_sf"/>
</dbReference>
<dbReference type="PANTHER" id="PTHR42678:SF34">
    <property type="entry name" value="OS04G0183300 PROTEIN"/>
    <property type="match status" value="1"/>
</dbReference>
<dbReference type="PANTHER" id="PTHR42678">
    <property type="entry name" value="AMIDASE"/>
    <property type="match status" value="1"/>
</dbReference>
<evidence type="ECO:0000259" key="1">
    <source>
        <dbReference type="Pfam" id="PF01425"/>
    </source>
</evidence>
<evidence type="ECO:0000313" key="4">
    <source>
        <dbReference type="Proteomes" id="UP000682733"/>
    </source>
</evidence>
<feature type="domain" description="Amidase" evidence="1">
    <location>
        <begin position="4"/>
        <end position="56"/>
    </location>
</feature>
<dbReference type="EMBL" id="CAJOBA010039327">
    <property type="protein sequence ID" value="CAF4075770.1"/>
    <property type="molecule type" value="Genomic_DNA"/>
</dbReference>
<name>A0A8S2Q076_9BILA</name>
<dbReference type="EMBL" id="CAJNOK010017767">
    <property type="protein sequence ID" value="CAF1270142.1"/>
    <property type="molecule type" value="Genomic_DNA"/>
</dbReference>
<dbReference type="Gene3D" id="3.90.1300.10">
    <property type="entry name" value="Amidase signature (AS) domain"/>
    <property type="match status" value="2"/>
</dbReference>
<organism evidence="3 4">
    <name type="scientific">Didymodactylos carnosus</name>
    <dbReference type="NCBI Taxonomy" id="1234261"/>
    <lineage>
        <taxon>Eukaryota</taxon>
        <taxon>Metazoa</taxon>
        <taxon>Spiralia</taxon>
        <taxon>Gnathifera</taxon>
        <taxon>Rotifera</taxon>
        <taxon>Eurotatoria</taxon>
        <taxon>Bdelloidea</taxon>
        <taxon>Philodinida</taxon>
        <taxon>Philodinidae</taxon>
        <taxon>Didymodactylos</taxon>
    </lineage>
</organism>
<gene>
    <name evidence="2" type="ORF">OVA965_LOCUS27146</name>
    <name evidence="3" type="ORF">TMI583_LOCUS27890</name>
</gene>